<dbReference type="Gene3D" id="3.50.50.60">
    <property type="entry name" value="FAD/NAD(P)-binding domain"/>
    <property type="match status" value="1"/>
</dbReference>
<comment type="catalytic activity">
    <reaction evidence="8">
        <text>L-kynurenine + NADPH + O2 + H(+) = 3-hydroxy-L-kynurenine + NADP(+) + H2O</text>
        <dbReference type="Rhea" id="RHEA:20545"/>
        <dbReference type="ChEBI" id="CHEBI:15377"/>
        <dbReference type="ChEBI" id="CHEBI:15378"/>
        <dbReference type="ChEBI" id="CHEBI:15379"/>
        <dbReference type="ChEBI" id="CHEBI:57783"/>
        <dbReference type="ChEBI" id="CHEBI:57959"/>
        <dbReference type="ChEBI" id="CHEBI:58125"/>
        <dbReference type="ChEBI" id="CHEBI:58349"/>
        <dbReference type="EC" id="1.14.13.9"/>
    </reaction>
</comment>
<evidence type="ECO:0000259" key="9">
    <source>
        <dbReference type="Pfam" id="PF01494"/>
    </source>
</evidence>
<keyword evidence="6" id="KW-0560">Oxidoreductase</keyword>
<dbReference type="InterPro" id="IPR002938">
    <property type="entry name" value="FAD-bd"/>
</dbReference>
<dbReference type="InterPro" id="IPR036188">
    <property type="entry name" value="FAD/NAD-bd_sf"/>
</dbReference>
<dbReference type="PRINTS" id="PR00420">
    <property type="entry name" value="RNGMNOXGNASE"/>
</dbReference>
<evidence type="ECO:0000313" key="11">
    <source>
        <dbReference type="Proteomes" id="UP000315995"/>
    </source>
</evidence>
<protein>
    <submittedName>
        <fullName evidence="10">FAD-dependent monooxygenase</fullName>
    </submittedName>
</protein>
<keyword evidence="3" id="KW-0662">Pyridine nucleotide biosynthesis</keyword>
<gene>
    <name evidence="10" type="ORF">FIV42_22800</name>
</gene>
<feature type="domain" description="FAD-binding" evidence="9">
    <location>
        <begin position="3"/>
        <end position="316"/>
    </location>
</feature>
<keyword evidence="5" id="KW-0521">NADP</keyword>
<keyword evidence="4" id="KW-0274">FAD</keyword>
<dbReference type="EMBL" id="CP041186">
    <property type="protein sequence ID" value="QDG54943.1"/>
    <property type="molecule type" value="Genomic_DNA"/>
</dbReference>
<proteinExistence type="predicted"/>
<dbReference type="SUPFAM" id="SSF51905">
    <property type="entry name" value="FAD/NAD(P)-binding domain"/>
    <property type="match status" value="1"/>
</dbReference>
<dbReference type="GO" id="GO:0071949">
    <property type="term" value="F:FAD binding"/>
    <property type="evidence" value="ECO:0007669"/>
    <property type="project" value="InterPro"/>
</dbReference>
<dbReference type="PANTHER" id="PTHR46028">
    <property type="entry name" value="KYNURENINE 3-MONOOXYGENASE"/>
    <property type="match status" value="1"/>
</dbReference>
<evidence type="ECO:0000256" key="4">
    <source>
        <dbReference type="ARBA" id="ARBA00022827"/>
    </source>
</evidence>
<dbReference type="Pfam" id="PF01494">
    <property type="entry name" value="FAD_binding_3"/>
    <property type="match status" value="1"/>
</dbReference>
<evidence type="ECO:0000256" key="5">
    <source>
        <dbReference type="ARBA" id="ARBA00022857"/>
    </source>
</evidence>
<comment type="cofactor">
    <cofactor evidence="1">
        <name>FAD</name>
        <dbReference type="ChEBI" id="CHEBI:57692"/>
    </cofactor>
</comment>
<evidence type="ECO:0000256" key="3">
    <source>
        <dbReference type="ARBA" id="ARBA00022642"/>
    </source>
</evidence>
<evidence type="ECO:0000256" key="7">
    <source>
        <dbReference type="ARBA" id="ARBA00023033"/>
    </source>
</evidence>
<evidence type="ECO:0000256" key="1">
    <source>
        <dbReference type="ARBA" id="ARBA00001974"/>
    </source>
</evidence>
<keyword evidence="11" id="KW-1185">Reference proteome</keyword>
<dbReference type="GO" id="GO:0019363">
    <property type="term" value="P:pyridine nucleotide biosynthetic process"/>
    <property type="evidence" value="ECO:0007669"/>
    <property type="project" value="UniProtKB-KW"/>
</dbReference>
<dbReference type="OrthoDB" id="5487740at2"/>
<accession>A0A4Y6Q309</accession>
<evidence type="ECO:0000256" key="2">
    <source>
        <dbReference type="ARBA" id="ARBA00022630"/>
    </source>
</evidence>
<name>A0A4Y6Q309_PERCE</name>
<keyword evidence="7 10" id="KW-0503">Monooxygenase</keyword>
<dbReference type="AlphaFoldDB" id="A0A4Y6Q309"/>
<dbReference type="Proteomes" id="UP000315995">
    <property type="component" value="Chromosome"/>
</dbReference>
<evidence type="ECO:0000256" key="8">
    <source>
        <dbReference type="ARBA" id="ARBA00047818"/>
    </source>
</evidence>
<evidence type="ECO:0000256" key="6">
    <source>
        <dbReference type="ARBA" id="ARBA00023002"/>
    </source>
</evidence>
<dbReference type="GO" id="GO:0070189">
    <property type="term" value="P:kynurenine metabolic process"/>
    <property type="evidence" value="ECO:0007669"/>
    <property type="project" value="TreeGrafter"/>
</dbReference>
<accession>A0A5B8YE45</accession>
<evidence type="ECO:0000313" key="10">
    <source>
        <dbReference type="EMBL" id="QDG54943.1"/>
    </source>
</evidence>
<reference evidence="10 11" key="1">
    <citation type="submission" date="2019-06" db="EMBL/GenBank/DDBJ databases">
        <title>Persicimonas caeni gen. nov., sp. nov., a predatory bacterium isolated from solar saltern.</title>
        <authorList>
            <person name="Wang S."/>
        </authorList>
    </citation>
    <scope>NUCLEOTIDE SEQUENCE [LARGE SCALE GENOMIC DNA]</scope>
    <source>
        <strain evidence="10 11">YN101</strain>
    </source>
</reference>
<sequence length="449" mass="49986">MTVVGAGPVGCVLAMLLAKRGHDVEMYEMRPDMRAESADGGRSINLVLTDRGLRALEMFGLREKVLEITVPVLGRMMHSVDGELAYQPYGKDDSECNYSVSRGELNKFLLDAAEEMGITIHFEKTCTGADFDTSQLHFEGSDPVDAGVIFGADGAPSAVRKALVEAGAVDDSVEMLEYGYKELIFPAADGGEPAMAGHALHIWPRGDHFLMGLANLDGSFTGTIYLPWKGEHGFEELDSVEKVRAFFEEFYPDAIPLLGEDFEEEYLSNPNGKLGTVRCKPWHLGDRALLIGDAAHGIVPFFGQGLNCGFEDCVVLDEVFTQTDDLAEAFSTFDTRRKPNSDAIADMALENFVEMRDKVGDPHFLLKKAVEHRLENEFTDIYRSRYAMVMYSYIPYSVAYSLGEVQQEILEELCADIERPEDADMEHARELIEQKLVPLYDQHDVDLSF</sequence>
<keyword evidence="2" id="KW-0285">Flavoprotein</keyword>
<dbReference type="GO" id="GO:0004502">
    <property type="term" value="F:kynurenine 3-monooxygenase activity"/>
    <property type="evidence" value="ECO:0007669"/>
    <property type="project" value="UniProtKB-EC"/>
</dbReference>
<dbReference type="FunFam" id="3.50.50.60:FF:000185">
    <property type="entry name" value="Kynurenine 3-monooxygenase"/>
    <property type="match status" value="1"/>
</dbReference>
<dbReference type="PANTHER" id="PTHR46028:SF2">
    <property type="entry name" value="KYNURENINE 3-MONOOXYGENASE"/>
    <property type="match status" value="1"/>
</dbReference>
<organism evidence="10 11">
    <name type="scientific">Persicimonas caeni</name>
    <dbReference type="NCBI Taxonomy" id="2292766"/>
    <lineage>
        <taxon>Bacteria</taxon>
        <taxon>Deltaproteobacteria</taxon>
        <taxon>Bradymonadales</taxon>
        <taxon>Bradymonadaceae</taxon>
        <taxon>Persicimonas</taxon>
    </lineage>
</organism>